<accession>A0A6J5NJ30</accession>
<dbReference type="SUPFAM" id="SSF55729">
    <property type="entry name" value="Acyl-CoA N-acyltransferases (Nat)"/>
    <property type="match status" value="1"/>
</dbReference>
<evidence type="ECO:0000313" key="1">
    <source>
        <dbReference type="EMBL" id="CAB4155384.1"/>
    </source>
</evidence>
<dbReference type="InterPro" id="IPR016181">
    <property type="entry name" value="Acyl_CoA_acyltransferase"/>
</dbReference>
<reference evidence="1" key="1">
    <citation type="submission" date="2020-04" db="EMBL/GenBank/DDBJ databases">
        <authorList>
            <person name="Chiriac C."/>
            <person name="Salcher M."/>
            <person name="Ghai R."/>
            <person name="Kavagutti S V."/>
        </authorList>
    </citation>
    <scope>NUCLEOTIDE SEQUENCE</scope>
</reference>
<evidence type="ECO:0000313" key="5">
    <source>
        <dbReference type="EMBL" id="CAB4210539.1"/>
    </source>
</evidence>
<dbReference type="EMBL" id="LR796633">
    <property type="protein sequence ID" value="CAB4155384.1"/>
    <property type="molecule type" value="Genomic_DNA"/>
</dbReference>
<dbReference type="EMBL" id="LR797249">
    <property type="protein sequence ID" value="CAB4195544.1"/>
    <property type="molecule type" value="Genomic_DNA"/>
</dbReference>
<organism evidence="1">
    <name type="scientific">uncultured Caudovirales phage</name>
    <dbReference type="NCBI Taxonomy" id="2100421"/>
    <lineage>
        <taxon>Viruses</taxon>
        <taxon>Duplodnaviria</taxon>
        <taxon>Heunggongvirae</taxon>
        <taxon>Uroviricota</taxon>
        <taxon>Caudoviricetes</taxon>
        <taxon>Peduoviridae</taxon>
        <taxon>Maltschvirus</taxon>
        <taxon>Maltschvirus maltsch</taxon>
    </lineage>
</organism>
<sequence>MENQTQIRIGTPEDIHDMMDIATNASDENGFIRASQNKMLQELWSALNLDNGLMGIIGNPGQRAEGAVLLRTGQMWYSDDPVLEEKAIFIRPEFRAAKGGRARRLCEFSKQVSDTLSIPLIIGVLSNHRTEGKVKLYERQFGKPSGAFFLYGASTVKTSLQEH</sequence>
<dbReference type="EMBL" id="LR796833">
    <property type="protein sequence ID" value="CAB4168740.1"/>
    <property type="molecule type" value="Genomic_DNA"/>
</dbReference>
<protein>
    <submittedName>
        <fullName evidence="1">Uncharacterized protein</fullName>
    </submittedName>
</protein>
<gene>
    <name evidence="3" type="ORF">UFOVP1069_49</name>
    <name evidence="4" type="ORF">UFOVP1301_18</name>
    <name evidence="5" type="ORF">UFOVP1415_23</name>
    <name evidence="1" type="ORF">UFOVP663_3</name>
    <name evidence="2" type="ORF">UFOVP894_51</name>
</gene>
<evidence type="ECO:0000313" key="3">
    <source>
        <dbReference type="EMBL" id="CAB4181581.1"/>
    </source>
</evidence>
<name>A0A6J5NJ30_9CAUD</name>
<dbReference type="EMBL" id="LR797372">
    <property type="protein sequence ID" value="CAB4210539.1"/>
    <property type="molecule type" value="Genomic_DNA"/>
</dbReference>
<evidence type="ECO:0000313" key="4">
    <source>
        <dbReference type="EMBL" id="CAB4195544.1"/>
    </source>
</evidence>
<dbReference type="EMBL" id="LR797012">
    <property type="protein sequence ID" value="CAB4181581.1"/>
    <property type="molecule type" value="Genomic_DNA"/>
</dbReference>
<proteinExistence type="predicted"/>
<evidence type="ECO:0000313" key="2">
    <source>
        <dbReference type="EMBL" id="CAB4168740.1"/>
    </source>
</evidence>